<dbReference type="Pfam" id="PF17932">
    <property type="entry name" value="TetR_C_24"/>
    <property type="match status" value="2"/>
</dbReference>
<keyword evidence="2" id="KW-0805">Transcription regulation</keyword>
<accession>A0A5M3X6H2</accession>
<dbReference type="InterPro" id="IPR023772">
    <property type="entry name" value="DNA-bd_HTH_TetR-type_CS"/>
</dbReference>
<organism evidence="7 8">
    <name type="scientific">Acrocarpospora pleiomorpha</name>
    <dbReference type="NCBI Taxonomy" id="90975"/>
    <lineage>
        <taxon>Bacteria</taxon>
        <taxon>Bacillati</taxon>
        <taxon>Actinomycetota</taxon>
        <taxon>Actinomycetes</taxon>
        <taxon>Streptosporangiales</taxon>
        <taxon>Streptosporangiaceae</taxon>
        <taxon>Acrocarpospora</taxon>
    </lineage>
</organism>
<keyword evidence="4" id="KW-0804">Transcription</keyword>
<dbReference type="InterPro" id="IPR036271">
    <property type="entry name" value="Tet_transcr_reg_TetR-rel_C_sf"/>
</dbReference>
<protein>
    <recommendedName>
        <fullName evidence="6">HTH tetR-type domain-containing protein</fullName>
    </recommendedName>
</protein>
<feature type="DNA-binding region" description="H-T-H motif" evidence="5">
    <location>
        <begin position="37"/>
        <end position="56"/>
    </location>
</feature>
<dbReference type="GO" id="GO:0003700">
    <property type="term" value="F:DNA-binding transcription factor activity"/>
    <property type="evidence" value="ECO:0007669"/>
    <property type="project" value="TreeGrafter"/>
</dbReference>
<dbReference type="PROSITE" id="PS01081">
    <property type="entry name" value="HTH_TETR_1"/>
    <property type="match status" value="1"/>
</dbReference>
<name>A0A5M3X6H2_9ACTN</name>
<dbReference type="Pfam" id="PF00440">
    <property type="entry name" value="TetR_N"/>
    <property type="match status" value="2"/>
</dbReference>
<dbReference type="SUPFAM" id="SSF46689">
    <property type="entry name" value="Homeodomain-like"/>
    <property type="match status" value="2"/>
</dbReference>
<evidence type="ECO:0000313" key="8">
    <source>
        <dbReference type="Proteomes" id="UP000377595"/>
    </source>
</evidence>
<dbReference type="InterPro" id="IPR009057">
    <property type="entry name" value="Homeodomain-like_sf"/>
</dbReference>
<keyword evidence="1" id="KW-0678">Repressor</keyword>
<evidence type="ECO:0000313" key="7">
    <source>
        <dbReference type="EMBL" id="GES17287.1"/>
    </source>
</evidence>
<evidence type="ECO:0000256" key="4">
    <source>
        <dbReference type="ARBA" id="ARBA00023163"/>
    </source>
</evidence>
<evidence type="ECO:0000256" key="2">
    <source>
        <dbReference type="ARBA" id="ARBA00023015"/>
    </source>
</evidence>
<feature type="domain" description="HTH tetR-type" evidence="6">
    <location>
        <begin position="221"/>
        <end position="281"/>
    </location>
</feature>
<gene>
    <name evidence="7" type="ORF">Aple_001820</name>
</gene>
<reference evidence="7 8" key="1">
    <citation type="submission" date="2019-10" db="EMBL/GenBank/DDBJ databases">
        <title>Whole genome shotgun sequence of Acrocarpospora pleiomorpha NBRC 16267.</title>
        <authorList>
            <person name="Ichikawa N."/>
            <person name="Kimura A."/>
            <person name="Kitahashi Y."/>
            <person name="Komaki H."/>
            <person name="Oguchi A."/>
        </authorList>
    </citation>
    <scope>NUCLEOTIDE SEQUENCE [LARGE SCALE GENOMIC DNA]</scope>
    <source>
        <strain evidence="7 8">NBRC 16267</strain>
    </source>
</reference>
<dbReference type="Gene3D" id="1.10.357.10">
    <property type="entry name" value="Tetracycline Repressor, domain 2"/>
    <property type="match status" value="2"/>
</dbReference>
<proteinExistence type="predicted"/>
<dbReference type="GO" id="GO:0000976">
    <property type="term" value="F:transcription cis-regulatory region binding"/>
    <property type="evidence" value="ECO:0007669"/>
    <property type="project" value="TreeGrafter"/>
</dbReference>
<feature type="DNA-binding region" description="H-T-H motif" evidence="5">
    <location>
        <begin position="244"/>
        <end position="263"/>
    </location>
</feature>
<comment type="caution">
    <text evidence="7">The sequence shown here is derived from an EMBL/GenBank/DDBJ whole genome shotgun (WGS) entry which is preliminary data.</text>
</comment>
<evidence type="ECO:0000256" key="5">
    <source>
        <dbReference type="PROSITE-ProRule" id="PRU00335"/>
    </source>
</evidence>
<dbReference type="PRINTS" id="PR00455">
    <property type="entry name" value="HTHTETR"/>
</dbReference>
<evidence type="ECO:0000259" key="6">
    <source>
        <dbReference type="PROSITE" id="PS50977"/>
    </source>
</evidence>
<evidence type="ECO:0000256" key="1">
    <source>
        <dbReference type="ARBA" id="ARBA00022491"/>
    </source>
</evidence>
<evidence type="ECO:0000256" key="3">
    <source>
        <dbReference type="ARBA" id="ARBA00023125"/>
    </source>
</evidence>
<dbReference type="AlphaFoldDB" id="A0A5M3X6H2"/>
<dbReference type="PANTHER" id="PTHR30055:SF175">
    <property type="entry name" value="HTH-TYPE TRANSCRIPTIONAL REPRESSOR KSTR2"/>
    <property type="match status" value="1"/>
</dbReference>
<dbReference type="Gene3D" id="1.10.10.60">
    <property type="entry name" value="Homeodomain-like"/>
    <property type="match status" value="2"/>
</dbReference>
<dbReference type="InterPro" id="IPR041490">
    <property type="entry name" value="KstR2_TetR_C"/>
</dbReference>
<dbReference type="Proteomes" id="UP000377595">
    <property type="component" value="Unassembled WGS sequence"/>
</dbReference>
<keyword evidence="3 5" id="KW-0238">DNA-binding</keyword>
<keyword evidence="8" id="KW-1185">Reference proteome</keyword>
<dbReference type="RefSeq" id="WP_170321212.1">
    <property type="nucleotide sequence ID" value="NZ_BAAAHM010000001.1"/>
</dbReference>
<dbReference type="PROSITE" id="PS50977">
    <property type="entry name" value="HTH_TETR_2"/>
    <property type="match status" value="2"/>
</dbReference>
<dbReference type="EMBL" id="BLAF01000004">
    <property type="protein sequence ID" value="GES17287.1"/>
    <property type="molecule type" value="Genomic_DNA"/>
</dbReference>
<dbReference type="InterPro" id="IPR001647">
    <property type="entry name" value="HTH_TetR"/>
</dbReference>
<dbReference type="InterPro" id="IPR050109">
    <property type="entry name" value="HTH-type_TetR-like_transc_reg"/>
</dbReference>
<sequence length="415" mass="46264">MRRTRTGSNRIPADQRRAEILRCAAELFAARGFVPTTMDDVAEAANITKRTLYRYVPSKEDLLFEIHDTFSGHALVPSDRQDITDPTGEFRRVVRQTAQMVADHPTEIGVFFEERKHLGPAQARLIEERRDAYEAYAASVVQAGIDAGAFADLPARTVAQTVLGTVTEMYRWYHPDGPLSPAELADQYGDLFLHGAAAGRALVTTRATARPISTPAAGNSQDHRERVRLAAVKSFAEHGYHATSMRDLADVADVTKGAVMYHAGYKNDLLEQIHRSTFQESLSLLHEELANDDDSTPALDSLHRLITVYMRFVAANRDAIAVINDNMRYLDTKSYRRIDRLRNDWLAIFRAVLDRAEANGEIVGVSPSFLARALVGMFNSAARWYNPRGRLRPDALAQLFSQLLFHGLAAGVTVR</sequence>
<feature type="domain" description="HTH tetR-type" evidence="6">
    <location>
        <begin position="14"/>
        <end position="74"/>
    </location>
</feature>
<dbReference type="PANTHER" id="PTHR30055">
    <property type="entry name" value="HTH-TYPE TRANSCRIPTIONAL REGULATOR RUTR"/>
    <property type="match status" value="1"/>
</dbReference>
<dbReference type="SUPFAM" id="SSF48498">
    <property type="entry name" value="Tetracyclin repressor-like, C-terminal domain"/>
    <property type="match status" value="2"/>
</dbReference>